<dbReference type="RefSeq" id="WP_307152081.1">
    <property type="nucleotide sequence ID" value="NZ_JAUSTU010000032.1"/>
</dbReference>
<protein>
    <submittedName>
        <fullName evidence="2">DNA replication protein DnaC</fullName>
    </submittedName>
</protein>
<keyword evidence="3" id="KW-1185">Reference proteome</keyword>
<dbReference type="Pfam" id="PF01695">
    <property type="entry name" value="IstB_IS21"/>
    <property type="match status" value="1"/>
</dbReference>
<reference evidence="2 3" key="1">
    <citation type="submission" date="2023-07" db="EMBL/GenBank/DDBJ databases">
        <title>Genomic Encyclopedia of Type Strains, Phase IV (KMG-IV): sequencing the most valuable type-strain genomes for metagenomic binning, comparative biology and taxonomic classification.</title>
        <authorList>
            <person name="Goeker M."/>
        </authorList>
    </citation>
    <scope>NUCLEOTIDE SEQUENCE [LARGE SCALE GENOMIC DNA]</scope>
    <source>
        <strain evidence="2 3">DSM 23948</strain>
    </source>
</reference>
<comment type="caution">
    <text evidence="2">The sequence shown here is derived from an EMBL/GenBank/DDBJ whole genome shotgun (WGS) entry which is preliminary data.</text>
</comment>
<gene>
    <name evidence="2" type="ORF">J2S07_003974</name>
</gene>
<dbReference type="EMBL" id="JAUSTU010000032">
    <property type="protein sequence ID" value="MDQ0157629.1"/>
    <property type="molecule type" value="Genomic_DNA"/>
</dbReference>
<sequence length="143" mass="16844">MSQLKKSEELLKTLHLSEAAHSLSQLVKQAETNESSYLSFLNSILEYEQKRREEKQLEKRLKWAAFPFQKTLDEFHLEEQQSLSQKQLNHLRELTWVEQLYNIILLGPPGIGNYRKNLVMERNERTSCYSGKCTLISFHNTSE</sequence>
<organism evidence="2 3">
    <name type="scientific">Anoxybacillus andreesenii</name>
    <dbReference type="NCBI Taxonomy" id="1325932"/>
    <lineage>
        <taxon>Bacteria</taxon>
        <taxon>Bacillati</taxon>
        <taxon>Bacillota</taxon>
        <taxon>Bacilli</taxon>
        <taxon>Bacillales</taxon>
        <taxon>Anoxybacillaceae</taxon>
        <taxon>Anoxybacillus</taxon>
    </lineage>
</organism>
<feature type="domain" description="IstB-like ATP-binding" evidence="1">
    <location>
        <begin position="11"/>
        <end position="113"/>
    </location>
</feature>
<dbReference type="Proteomes" id="UP001231362">
    <property type="component" value="Unassembled WGS sequence"/>
</dbReference>
<evidence type="ECO:0000259" key="1">
    <source>
        <dbReference type="Pfam" id="PF01695"/>
    </source>
</evidence>
<evidence type="ECO:0000313" key="2">
    <source>
        <dbReference type="EMBL" id="MDQ0157629.1"/>
    </source>
</evidence>
<evidence type="ECO:0000313" key="3">
    <source>
        <dbReference type="Proteomes" id="UP001231362"/>
    </source>
</evidence>
<accession>A0ABT9V9J2</accession>
<name>A0ABT9V9J2_9BACL</name>
<dbReference type="InterPro" id="IPR002611">
    <property type="entry name" value="IstB_ATP-bd"/>
</dbReference>
<proteinExistence type="predicted"/>